<proteinExistence type="predicted"/>
<protein>
    <recommendedName>
        <fullName evidence="3">Heterokaryon incompatibility domain-containing protein</fullName>
    </recommendedName>
</protein>
<organism evidence="1 2">
    <name type="scientific">Neofusicoccum ribis</name>
    <dbReference type="NCBI Taxonomy" id="45134"/>
    <lineage>
        <taxon>Eukaryota</taxon>
        <taxon>Fungi</taxon>
        <taxon>Dikarya</taxon>
        <taxon>Ascomycota</taxon>
        <taxon>Pezizomycotina</taxon>
        <taxon>Dothideomycetes</taxon>
        <taxon>Dothideomycetes incertae sedis</taxon>
        <taxon>Botryosphaeriales</taxon>
        <taxon>Botryosphaeriaceae</taxon>
        <taxon>Neofusicoccum</taxon>
    </lineage>
</organism>
<gene>
    <name evidence="1" type="ORF">SLS56_000852</name>
</gene>
<evidence type="ECO:0000313" key="2">
    <source>
        <dbReference type="Proteomes" id="UP001521116"/>
    </source>
</evidence>
<comment type="caution">
    <text evidence="1">The sequence shown here is derived from an EMBL/GenBank/DDBJ whole genome shotgun (WGS) entry which is preliminary data.</text>
</comment>
<dbReference type="Proteomes" id="UP001521116">
    <property type="component" value="Unassembled WGS sequence"/>
</dbReference>
<evidence type="ECO:0008006" key="3">
    <source>
        <dbReference type="Google" id="ProtNLM"/>
    </source>
</evidence>
<accession>A0ABR3TCC8</accession>
<reference evidence="1 2" key="1">
    <citation type="submission" date="2024-02" db="EMBL/GenBank/DDBJ databases">
        <title>De novo assembly and annotation of 12 fungi associated with fruit tree decline syndrome in Ontario, Canada.</title>
        <authorList>
            <person name="Sulman M."/>
            <person name="Ellouze W."/>
            <person name="Ilyukhin E."/>
        </authorList>
    </citation>
    <scope>NUCLEOTIDE SEQUENCE [LARGE SCALE GENOMIC DNA]</scope>
    <source>
        <strain evidence="1 2">M1-105</strain>
    </source>
</reference>
<evidence type="ECO:0000313" key="1">
    <source>
        <dbReference type="EMBL" id="KAL1637193.1"/>
    </source>
</evidence>
<keyword evidence="2" id="KW-1185">Reference proteome</keyword>
<name>A0ABR3TCC8_9PEZI</name>
<sequence length="401" mass="45650">MLAVALPMRIYDGLPDELMDGREMWHDYLSVPQWQEAVKQQILVHVASIFRQASFTLVHLEDVSRQCIQQMRSGRSLRERAEGVARICNAAWFSRVWTAMEYVRSRDIRPMLDDCTLFEGVHDLFLAELHDSWDSIVKARGDVHEAEKLARDGLVPWQLGPLARIRSQETSSFAEAFSVLAKRGCRSNKDFFHALDGILGTNWEPGPNFNYRNACLRFARDCLRRGDYTPLLMSRLPVDDNPGGIGIGYHDMGMWSLGTLKCSPTDSLSLSPGGNPVLKVEKIGPVQFIKKLDFRGLHPEALFSHIARVALDFTGPNVEDFVATVGTRLYGQNTAGIQERLSEDDRRQLLGRKLVERFNFQGGQEPWKRALVAWLKRWKYNWTLSQSGRSTSIGQMDHEDQ</sequence>
<dbReference type="EMBL" id="JAJVDC020000004">
    <property type="protein sequence ID" value="KAL1637193.1"/>
    <property type="molecule type" value="Genomic_DNA"/>
</dbReference>